<evidence type="ECO:0000313" key="2">
    <source>
        <dbReference type="Proteomes" id="UP000643405"/>
    </source>
</evidence>
<evidence type="ECO:0000313" key="1">
    <source>
        <dbReference type="EMBL" id="MBD0413419.1"/>
    </source>
</evidence>
<keyword evidence="2" id="KW-1185">Reference proteome</keyword>
<gene>
    <name evidence="1" type="ORF">ICI42_01950</name>
</gene>
<comment type="caution">
    <text evidence="1">The sequence shown here is derived from an EMBL/GenBank/DDBJ whole genome shotgun (WGS) entry which is preliminary data.</text>
</comment>
<dbReference type="RefSeq" id="WP_188162854.1">
    <property type="nucleotide sequence ID" value="NZ_JACVVX010000001.1"/>
</dbReference>
<sequence>MSVRKQFDRIGDFFTTVSSAVSAANAVSRGVQPKARHLRNLGIDPQQFNKIGRV</sequence>
<name>A0A8J6PEJ8_9HYPH</name>
<dbReference type="Proteomes" id="UP000643405">
    <property type="component" value="Unassembled WGS sequence"/>
</dbReference>
<organism evidence="1 2">
    <name type="scientific">Oryzicola mucosus</name>
    <dbReference type="NCBI Taxonomy" id="2767425"/>
    <lineage>
        <taxon>Bacteria</taxon>
        <taxon>Pseudomonadati</taxon>
        <taxon>Pseudomonadota</taxon>
        <taxon>Alphaproteobacteria</taxon>
        <taxon>Hyphomicrobiales</taxon>
        <taxon>Phyllobacteriaceae</taxon>
        <taxon>Oryzicola</taxon>
    </lineage>
</organism>
<dbReference type="EMBL" id="JACVVX010000001">
    <property type="protein sequence ID" value="MBD0413419.1"/>
    <property type="molecule type" value="Genomic_DNA"/>
</dbReference>
<proteinExistence type="predicted"/>
<dbReference type="AlphaFoldDB" id="A0A8J6PEJ8"/>
<reference evidence="1" key="1">
    <citation type="submission" date="2020-09" db="EMBL/GenBank/DDBJ databases">
        <title>Genome seq and assembly of Tianweitania sp.</title>
        <authorList>
            <person name="Chhetri G."/>
        </authorList>
    </citation>
    <scope>NUCLEOTIDE SEQUENCE</scope>
    <source>
        <strain evidence="1">Rool2</strain>
    </source>
</reference>
<protein>
    <submittedName>
        <fullName evidence="1">Uncharacterized protein</fullName>
    </submittedName>
</protein>
<accession>A0A8J6PEJ8</accession>